<dbReference type="PROSITE" id="PS50929">
    <property type="entry name" value="ABC_TM1F"/>
    <property type="match status" value="1"/>
</dbReference>
<dbReference type="PANTHER" id="PTHR43394:SF1">
    <property type="entry name" value="ATP-BINDING CASSETTE SUB-FAMILY B MEMBER 10, MITOCHONDRIAL"/>
    <property type="match status" value="1"/>
</dbReference>
<proteinExistence type="predicted"/>
<evidence type="ECO:0000256" key="2">
    <source>
        <dbReference type="ARBA" id="ARBA00022448"/>
    </source>
</evidence>
<dbReference type="GO" id="GO:0005524">
    <property type="term" value="F:ATP binding"/>
    <property type="evidence" value="ECO:0007669"/>
    <property type="project" value="UniProtKB-KW"/>
</dbReference>
<dbReference type="STRING" id="264462.Bd3098"/>
<evidence type="ECO:0000259" key="10">
    <source>
        <dbReference type="PROSITE" id="PS50893"/>
    </source>
</evidence>
<feature type="transmembrane region" description="Helical" evidence="9">
    <location>
        <begin position="141"/>
        <end position="161"/>
    </location>
</feature>
<name>Q6MIQ3_BDEBA</name>
<dbReference type="PROSITE" id="PS50893">
    <property type="entry name" value="ABC_TRANSPORTER_2"/>
    <property type="match status" value="1"/>
</dbReference>
<organism evidence="12 13">
    <name type="scientific">Bdellovibrio bacteriovorus (strain ATCC 15356 / DSM 50701 / NCIMB 9529 / HD100)</name>
    <dbReference type="NCBI Taxonomy" id="264462"/>
    <lineage>
        <taxon>Bacteria</taxon>
        <taxon>Pseudomonadati</taxon>
        <taxon>Bdellovibrionota</taxon>
        <taxon>Bdellovibrionia</taxon>
        <taxon>Bdellovibrionales</taxon>
        <taxon>Pseudobdellovibrionaceae</taxon>
        <taxon>Bdellovibrio</taxon>
    </lineage>
</organism>
<feature type="domain" description="ABC transmembrane type-1" evidence="11">
    <location>
        <begin position="1"/>
        <end position="282"/>
    </location>
</feature>
<keyword evidence="4 9" id="KW-0812">Transmembrane</keyword>
<evidence type="ECO:0000313" key="12">
    <source>
        <dbReference type="EMBL" id="CAE80860.1"/>
    </source>
</evidence>
<dbReference type="Gene3D" id="3.40.50.300">
    <property type="entry name" value="P-loop containing nucleotide triphosphate hydrolases"/>
    <property type="match status" value="1"/>
</dbReference>
<keyword evidence="3" id="KW-1003">Cell membrane</keyword>
<dbReference type="eggNOG" id="COG1132">
    <property type="taxonomic scope" value="Bacteria"/>
</dbReference>
<dbReference type="InterPro" id="IPR017871">
    <property type="entry name" value="ABC_transporter-like_CS"/>
</dbReference>
<evidence type="ECO:0000256" key="1">
    <source>
        <dbReference type="ARBA" id="ARBA00004651"/>
    </source>
</evidence>
<dbReference type="GO" id="GO:0016887">
    <property type="term" value="F:ATP hydrolysis activity"/>
    <property type="evidence" value="ECO:0007669"/>
    <property type="project" value="InterPro"/>
</dbReference>
<evidence type="ECO:0000256" key="6">
    <source>
        <dbReference type="ARBA" id="ARBA00022840"/>
    </source>
</evidence>
<accession>Q6MIQ3</accession>
<feature type="transmembrane region" description="Helical" evidence="9">
    <location>
        <begin position="115"/>
        <end position="135"/>
    </location>
</feature>
<reference evidence="12 13" key="1">
    <citation type="journal article" date="2004" name="Science">
        <title>A predator unmasked: life cycle of Bdellovibrio bacteriovorus from a genomic perspective.</title>
        <authorList>
            <person name="Rendulic S."/>
            <person name="Jagtap P."/>
            <person name="Rosinus A."/>
            <person name="Eppinger M."/>
            <person name="Baar C."/>
            <person name="Lanz C."/>
            <person name="Keller H."/>
            <person name="Lambert C."/>
            <person name="Evans K.J."/>
            <person name="Goesmann A."/>
            <person name="Meyer F."/>
            <person name="Sockett R.E."/>
            <person name="Schuster S.C."/>
        </authorList>
    </citation>
    <scope>NUCLEOTIDE SEQUENCE [LARGE SCALE GENOMIC DNA]</scope>
    <source>
        <strain evidence="13">ATCC 15356 / DSM 50701 / NCIMB 9529 / HD100</strain>
    </source>
</reference>
<dbReference type="Pfam" id="PF00005">
    <property type="entry name" value="ABC_tran"/>
    <property type="match status" value="1"/>
</dbReference>
<keyword evidence="5" id="KW-0547">Nucleotide-binding</keyword>
<dbReference type="PANTHER" id="PTHR43394">
    <property type="entry name" value="ATP-DEPENDENT PERMEASE MDL1, MITOCHONDRIAL"/>
    <property type="match status" value="1"/>
</dbReference>
<protein>
    <submittedName>
        <fullName evidence="12">ABC-type multidrug transporter, ATPase and permease protein</fullName>
    </submittedName>
</protein>
<keyword evidence="2" id="KW-0813">Transport</keyword>
<evidence type="ECO:0000256" key="7">
    <source>
        <dbReference type="ARBA" id="ARBA00022989"/>
    </source>
</evidence>
<dbReference type="GO" id="GO:0015421">
    <property type="term" value="F:ABC-type oligopeptide transporter activity"/>
    <property type="evidence" value="ECO:0007669"/>
    <property type="project" value="TreeGrafter"/>
</dbReference>
<dbReference type="InterPro" id="IPR036640">
    <property type="entry name" value="ABC1_TM_sf"/>
</dbReference>
<dbReference type="GO" id="GO:0005886">
    <property type="term" value="C:plasma membrane"/>
    <property type="evidence" value="ECO:0007669"/>
    <property type="project" value="UniProtKB-SubCell"/>
</dbReference>
<sequence>MAIFAVAGGATVARLIPLLIGQAIDKGVVGRDLSIFTKVAYAYLALEIMRSVFSFGNAFLFQLFGNRMLYHLREDLMNHVQRLPMQFFNKTPNGRIVTRLTNDVMSLGELFSEGVISVFTNAVIIVSVVIALSLISWKLTVVSLFLAPFFIWATFHLSNKIRAILSEQKKKLSTINAFLAENLNGIKVIQLYNRVTRNRDKFSTLSVDYRDTNMRSIKAYALMQPVMNLFNAVTITSALYFGGYLSAENSIAIGSLVAFLMNIQDFIPPLREILEKYQQFQNSLTSAERIFTLMDEPKEHELAALTSPGSLRGELEIKNLNFQYESHLPLVLKNINLHIKAGESVALVGRTGSGKSTFISLLQRFYDAPEQTVFVDGLALESIPREEIRHHVGVVQQDNFIFRGNIRDNIGLGDPRITEEQIRMACEKTGYMALLTRTGRDLLSPVAERGANLSVGERQLIAFARILAFNPDILILDEATANIDSESEHIIQDATKEITKGRTSIIIAHRLSTIEQCDRIIVLNQGEVAEMGSHEELMQAQGMYYQFASLGLKSTLIDASAAGTAVP</sequence>
<evidence type="ECO:0000256" key="9">
    <source>
        <dbReference type="SAM" id="Phobius"/>
    </source>
</evidence>
<dbReference type="SUPFAM" id="SSF52540">
    <property type="entry name" value="P-loop containing nucleoside triphosphate hydrolases"/>
    <property type="match status" value="1"/>
</dbReference>
<dbReference type="Pfam" id="PF00664">
    <property type="entry name" value="ABC_membrane"/>
    <property type="match status" value="1"/>
</dbReference>
<keyword evidence="7 9" id="KW-1133">Transmembrane helix</keyword>
<keyword evidence="6" id="KW-0067">ATP-binding</keyword>
<dbReference type="InterPro" id="IPR011527">
    <property type="entry name" value="ABC1_TM_dom"/>
</dbReference>
<dbReference type="SMART" id="SM00382">
    <property type="entry name" value="AAA"/>
    <property type="match status" value="1"/>
</dbReference>
<evidence type="ECO:0000256" key="8">
    <source>
        <dbReference type="ARBA" id="ARBA00023136"/>
    </source>
</evidence>
<feature type="transmembrane region" description="Helical" evidence="9">
    <location>
        <begin position="40"/>
        <end position="64"/>
    </location>
</feature>
<dbReference type="KEGG" id="bba:Bd3098"/>
<evidence type="ECO:0000259" key="11">
    <source>
        <dbReference type="PROSITE" id="PS50929"/>
    </source>
</evidence>
<dbReference type="PROSITE" id="PS00211">
    <property type="entry name" value="ABC_TRANSPORTER_1"/>
    <property type="match status" value="1"/>
</dbReference>
<dbReference type="HOGENOM" id="CLU_000604_84_3_7"/>
<dbReference type="CDD" id="cd18544">
    <property type="entry name" value="ABC_6TM_TmrA_like"/>
    <property type="match status" value="1"/>
</dbReference>
<feature type="transmembrane region" description="Helical" evidence="9">
    <location>
        <begin position="219"/>
        <end position="243"/>
    </location>
</feature>
<keyword evidence="8 9" id="KW-0472">Membrane</keyword>
<feature type="domain" description="ABC transporter" evidence="10">
    <location>
        <begin position="315"/>
        <end position="550"/>
    </location>
</feature>
<dbReference type="InterPro" id="IPR039421">
    <property type="entry name" value="Type_1_exporter"/>
</dbReference>
<gene>
    <name evidence="12" type="ordered locus">Bd3098</name>
</gene>
<dbReference type="Proteomes" id="UP000008080">
    <property type="component" value="Chromosome"/>
</dbReference>
<dbReference type="FunFam" id="3.40.50.300:FF:000299">
    <property type="entry name" value="ABC transporter ATP-binding protein/permease"/>
    <property type="match status" value="1"/>
</dbReference>
<dbReference type="InterPro" id="IPR003593">
    <property type="entry name" value="AAA+_ATPase"/>
</dbReference>
<dbReference type="EMBL" id="BX842654">
    <property type="protein sequence ID" value="CAE80860.1"/>
    <property type="molecule type" value="Genomic_DNA"/>
</dbReference>
<dbReference type="InterPro" id="IPR027417">
    <property type="entry name" value="P-loop_NTPase"/>
</dbReference>
<dbReference type="Gene3D" id="1.20.1560.10">
    <property type="entry name" value="ABC transporter type 1, transmembrane domain"/>
    <property type="match status" value="1"/>
</dbReference>
<dbReference type="SUPFAM" id="SSF90123">
    <property type="entry name" value="ABC transporter transmembrane region"/>
    <property type="match status" value="1"/>
</dbReference>
<evidence type="ECO:0000256" key="3">
    <source>
        <dbReference type="ARBA" id="ARBA00022475"/>
    </source>
</evidence>
<evidence type="ECO:0000256" key="5">
    <source>
        <dbReference type="ARBA" id="ARBA00022741"/>
    </source>
</evidence>
<evidence type="ECO:0000256" key="4">
    <source>
        <dbReference type="ARBA" id="ARBA00022692"/>
    </source>
</evidence>
<dbReference type="AlphaFoldDB" id="Q6MIQ3"/>
<keyword evidence="13" id="KW-1185">Reference proteome</keyword>
<evidence type="ECO:0000313" key="13">
    <source>
        <dbReference type="Proteomes" id="UP000008080"/>
    </source>
</evidence>
<comment type="subcellular location">
    <subcellularLocation>
        <location evidence="1">Cell membrane</location>
        <topology evidence="1">Multi-pass membrane protein</topology>
    </subcellularLocation>
</comment>
<dbReference type="InterPro" id="IPR003439">
    <property type="entry name" value="ABC_transporter-like_ATP-bd"/>
</dbReference>